<evidence type="ECO:0000256" key="6">
    <source>
        <dbReference type="ARBA" id="ARBA00022741"/>
    </source>
</evidence>
<organism evidence="15 16">
    <name type="scientific">Ficus carica</name>
    <name type="common">Common fig</name>
    <dbReference type="NCBI Taxonomy" id="3494"/>
    <lineage>
        <taxon>Eukaryota</taxon>
        <taxon>Viridiplantae</taxon>
        <taxon>Streptophyta</taxon>
        <taxon>Embryophyta</taxon>
        <taxon>Tracheophyta</taxon>
        <taxon>Spermatophyta</taxon>
        <taxon>Magnoliopsida</taxon>
        <taxon>eudicotyledons</taxon>
        <taxon>Gunneridae</taxon>
        <taxon>Pentapetalae</taxon>
        <taxon>rosids</taxon>
        <taxon>fabids</taxon>
        <taxon>Rosales</taxon>
        <taxon>Moraceae</taxon>
        <taxon>Ficeae</taxon>
        <taxon>Ficus</taxon>
    </lineage>
</organism>
<dbReference type="InterPro" id="IPR001245">
    <property type="entry name" value="Ser-Thr/Tyr_kinase_cat_dom"/>
</dbReference>
<dbReference type="FunFam" id="2.60.120.430:FF:000003">
    <property type="entry name" value="FERONIA receptor-like kinase"/>
    <property type="match status" value="1"/>
</dbReference>
<dbReference type="GO" id="GO:0004714">
    <property type="term" value="F:transmembrane receptor protein tyrosine kinase activity"/>
    <property type="evidence" value="ECO:0007669"/>
    <property type="project" value="InterPro"/>
</dbReference>
<keyword evidence="8 12" id="KW-0067">ATP-binding</keyword>
<evidence type="ECO:0000256" key="9">
    <source>
        <dbReference type="ARBA" id="ARBA00022989"/>
    </source>
</evidence>
<dbReference type="PROSITE" id="PS50011">
    <property type="entry name" value="PROTEIN_KINASE_DOM"/>
    <property type="match status" value="1"/>
</dbReference>
<keyword evidence="9 13" id="KW-1133">Transmembrane helix</keyword>
<keyword evidence="16" id="KW-1185">Reference proteome</keyword>
<dbReference type="InterPro" id="IPR008271">
    <property type="entry name" value="Ser/Thr_kinase_AS"/>
</dbReference>
<dbReference type="Gene3D" id="3.30.200.20">
    <property type="entry name" value="Phosphorylase Kinase, domain 1"/>
    <property type="match status" value="1"/>
</dbReference>
<evidence type="ECO:0000313" key="16">
    <source>
        <dbReference type="Proteomes" id="UP001187192"/>
    </source>
</evidence>
<proteinExistence type="predicted"/>
<evidence type="ECO:0000256" key="7">
    <source>
        <dbReference type="ARBA" id="ARBA00022777"/>
    </source>
</evidence>
<dbReference type="Proteomes" id="UP001187192">
    <property type="component" value="Unassembled WGS sequence"/>
</dbReference>
<keyword evidence="11" id="KW-0325">Glycoprotein</keyword>
<evidence type="ECO:0000256" key="13">
    <source>
        <dbReference type="SAM" id="Phobius"/>
    </source>
</evidence>
<dbReference type="EMBL" id="BTGU01003713">
    <property type="protein sequence ID" value="GMN35747.1"/>
    <property type="molecule type" value="Genomic_DNA"/>
</dbReference>
<sequence>MLTAAITDGQQLQYTPVDDITINCGSSGNITRNGDPRNWAGDVGSKFFPLEGKNSASNISEATVDPTVLSEAGSVPFGTARLSLSEFFYVIPVTPGPKFIRLYFLSARYKNFDSSKTFFSVKVDQYTLLNNFSVDLTADHLGKKFTIKEFCVTIFDSSLSIKFSPSTSTPDAFAFINGIEVVSMPTDLYYSDAEKDHGGLTFVGQQNKYIFTNNTALEMMYRVNIGGASIDPNVDTGFFRSWEGINSEDALYLTTPGSGLLPVNTTAKLNYTKFKFYIAPDVVYQTARSMGNDKETNKKYNLTWEFLVDSEFNYMVRLHFCEIVSNITSIGDRRFLIYMADQIAAVDADVFDWTGGKYIPYFKDYIVQMFGTGGTKKVNLSVALRANPDDWQTFYNDAILNGVEIFKLNDRNGNLAGPNPDPITLLPSPREQEDIKVKSKRTQILIIVSGVVSGVILLFILGFLILRRARKVKGAGSRDGTTWWGPSSFATTKSSKTRGSSSLPSDLCRYFLLAEIKAATNNFEDIFVIGVGGFGNVYKGYIDGGTTTVAIKRLKSESSQGAHEFKTEIEMLSHLRHRHLVSLIGYCNEDHEMILVYDYMSRGTLRGHLYNTENPPLTWRQRLDICIGAARGLHYLHTGATYTIIHRDVKTTNILLDEKWVAKVSDFGLSKVGPTTMSKAHVTTVVKGSIGYLDPEYYKRQQLSE</sequence>
<keyword evidence="5" id="KW-0732">Signal</keyword>
<keyword evidence="4 13" id="KW-0812">Transmembrane</keyword>
<evidence type="ECO:0000256" key="10">
    <source>
        <dbReference type="ARBA" id="ARBA00023136"/>
    </source>
</evidence>
<dbReference type="InterPro" id="IPR045272">
    <property type="entry name" value="ANXUR1/2-like"/>
</dbReference>
<dbReference type="Gene3D" id="2.60.120.430">
    <property type="entry name" value="Galactose-binding lectin"/>
    <property type="match status" value="2"/>
</dbReference>
<dbReference type="PANTHER" id="PTHR34590:SF15">
    <property type="entry name" value="PROTEIN KINASE DOMAIN-CONTAINING PROTEIN"/>
    <property type="match status" value="1"/>
</dbReference>
<reference evidence="15" key="1">
    <citation type="submission" date="2023-07" db="EMBL/GenBank/DDBJ databases">
        <title>draft genome sequence of fig (Ficus carica).</title>
        <authorList>
            <person name="Takahashi T."/>
            <person name="Nishimura K."/>
        </authorList>
    </citation>
    <scope>NUCLEOTIDE SEQUENCE</scope>
</reference>
<dbReference type="AlphaFoldDB" id="A0AA87ZKS4"/>
<keyword evidence="10 13" id="KW-0472">Membrane</keyword>
<evidence type="ECO:0000256" key="11">
    <source>
        <dbReference type="ARBA" id="ARBA00023180"/>
    </source>
</evidence>
<evidence type="ECO:0000256" key="12">
    <source>
        <dbReference type="PROSITE-ProRule" id="PRU10141"/>
    </source>
</evidence>
<dbReference type="GO" id="GO:0004674">
    <property type="term" value="F:protein serine/threonine kinase activity"/>
    <property type="evidence" value="ECO:0007669"/>
    <property type="project" value="UniProtKB-KW"/>
</dbReference>
<evidence type="ECO:0000256" key="4">
    <source>
        <dbReference type="ARBA" id="ARBA00022692"/>
    </source>
</evidence>
<dbReference type="GO" id="GO:0016020">
    <property type="term" value="C:membrane"/>
    <property type="evidence" value="ECO:0007669"/>
    <property type="project" value="UniProtKB-SubCell"/>
</dbReference>
<dbReference type="FunFam" id="3.30.200.20:FF:000645">
    <property type="entry name" value="Receptor-like protein kinase FERONIA"/>
    <property type="match status" value="1"/>
</dbReference>
<dbReference type="Pfam" id="PF12819">
    <property type="entry name" value="Malectin_like"/>
    <property type="match status" value="1"/>
</dbReference>
<evidence type="ECO:0000256" key="2">
    <source>
        <dbReference type="ARBA" id="ARBA00022527"/>
    </source>
</evidence>
<dbReference type="Pfam" id="PF07714">
    <property type="entry name" value="PK_Tyr_Ser-Thr"/>
    <property type="match status" value="1"/>
</dbReference>
<evidence type="ECO:0000256" key="5">
    <source>
        <dbReference type="ARBA" id="ARBA00022729"/>
    </source>
</evidence>
<keyword evidence="3" id="KW-0808">Transferase</keyword>
<feature type="non-terminal residue" evidence="15">
    <location>
        <position position="705"/>
    </location>
</feature>
<evidence type="ECO:0000256" key="3">
    <source>
        <dbReference type="ARBA" id="ARBA00022679"/>
    </source>
</evidence>
<dbReference type="PROSITE" id="PS00107">
    <property type="entry name" value="PROTEIN_KINASE_ATP"/>
    <property type="match status" value="1"/>
</dbReference>
<dbReference type="InterPro" id="IPR000719">
    <property type="entry name" value="Prot_kinase_dom"/>
</dbReference>
<evidence type="ECO:0000256" key="1">
    <source>
        <dbReference type="ARBA" id="ARBA00004479"/>
    </source>
</evidence>
<protein>
    <recommendedName>
        <fullName evidence="14">Protein kinase domain-containing protein</fullName>
    </recommendedName>
</protein>
<dbReference type="InterPro" id="IPR024788">
    <property type="entry name" value="Malectin-like_Carb-bd_dom"/>
</dbReference>
<evidence type="ECO:0000313" key="15">
    <source>
        <dbReference type="EMBL" id="GMN35747.1"/>
    </source>
</evidence>
<evidence type="ECO:0000259" key="14">
    <source>
        <dbReference type="PROSITE" id="PS50011"/>
    </source>
</evidence>
<dbReference type="PROSITE" id="PS00108">
    <property type="entry name" value="PROTEIN_KINASE_ST"/>
    <property type="match status" value="1"/>
</dbReference>
<dbReference type="InterPro" id="IPR011009">
    <property type="entry name" value="Kinase-like_dom_sf"/>
</dbReference>
<keyword evidence="7" id="KW-0418">Kinase</keyword>
<name>A0AA87ZKS4_FICCA</name>
<keyword evidence="2" id="KW-0723">Serine/threonine-protein kinase</keyword>
<feature type="binding site" evidence="12">
    <location>
        <position position="552"/>
    </location>
    <ligand>
        <name>ATP</name>
        <dbReference type="ChEBI" id="CHEBI:30616"/>
    </ligand>
</feature>
<dbReference type="GO" id="GO:0005524">
    <property type="term" value="F:ATP binding"/>
    <property type="evidence" value="ECO:0007669"/>
    <property type="project" value="UniProtKB-UniRule"/>
</dbReference>
<dbReference type="SMART" id="SM00220">
    <property type="entry name" value="S_TKc"/>
    <property type="match status" value="1"/>
</dbReference>
<feature type="transmembrane region" description="Helical" evidence="13">
    <location>
        <begin position="444"/>
        <end position="466"/>
    </location>
</feature>
<feature type="domain" description="Protein kinase" evidence="14">
    <location>
        <begin position="523"/>
        <end position="705"/>
    </location>
</feature>
<dbReference type="PANTHER" id="PTHR34590">
    <property type="entry name" value="OS03G0124300 PROTEIN-RELATED"/>
    <property type="match status" value="1"/>
</dbReference>
<dbReference type="Gene3D" id="1.10.510.10">
    <property type="entry name" value="Transferase(Phosphotransferase) domain 1"/>
    <property type="match status" value="1"/>
</dbReference>
<dbReference type="FunFam" id="2.60.120.430:FF:000007">
    <property type="entry name" value="FERONIA receptor-like kinase"/>
    <property type="match status" value="1"/>
</dbReference>
<dbReference type="InterPro" id="IPR017441">
    <property type="entry name" value="Protein_kinase_ATP_BS"/>
</dbReference>
<accession>A0AA87ZKS4</accession>
<keyword evidence="6 12" id="KW-0547">Nucleotide-binding</keyword>
<comment type="subcellular location">
    <subcellularLocation>
        <location evidence="1">Membrane</location>
        <topology evidence="1">Single-pass type I membrane protein</topology>
    </subcellularLocation>
</comment>
<evidence type="ECO:0000256" key="8">
    <source>
        <dbReference type="ARBA" id="ARBA00022840"/>
    </source>
</evidence>
<gene>
    <name evidence="15" type="ORF">TIFTF001_045053</name>
</gene>
<dbReference type="SUPFAM" id="SSF56112">
    <property type="entry name" value="Protein kinase-like (PK-like)"/>
    <property type="match status" value="1"/>
</dbReference>
<comment type="caution">
    <text evidence="15">The sequence shown here is derived from an EMBL/GenBank/DDBJ whole genome shotgun (WGS) entry which is preliminary data.</text>
</comment>